<gene>
    <name evidence="1" type="ORF">LIER_15884</name>
</gene>
<evidence type="ECO:0000313" key="2">
    <source>
        <dbReference type="Proteomes" id="UP001454036"/>
    </source>
</evidence>
<reference evidence="1 2" key="1">
    <citation type="submission" date="2024-01" db="EMBL/GenBank/DDBJ databases">
        <title>The complete chloroplast genome sequence of Lithospermum erythrorhizon: insights into the phylogenetic relationship among Boraginaceae species and the maternal lineages of purple gromwells.</title>
        <authorList>
            <person name="Okada T."/>
            <person name="Watanabe K."/>
        </authorList>
    </citation>
    <scope>NUCLEOTIDE SEQUENCE [LARGE SCALE GENOMIC DNA]</scope>
</reference>
<protein>
    <submittedName>
        <fullName evidence="1">Uncharacterized protein</fullName>
    </submittedName>
</protein>
<evidence type="ECO:0000313" key="1">
    <source>
        <dbReference type="EMBL" id="GAA0158996.1"/>
    </source>
</evidence>
<dbReference type="AlphaFoldDB" id="A0AAV3Q6G6"/>
<dbReference type="EMBL" id="BAABME010003491">
    <property type="protein sequence ID" value="GAA0158996.1"/>
    <property type="molecule type" value="Genomic_DNA"/>
</dbReference>
<name>A0AAV3Q6G6_LITER</name>
<comment type="caution">
    <text evidence="1">The sequence shown here is derived from an EMBL/GenBank/DDBJ whole genome shotgun (WGS) entry which is preliminary data.</text>
</comment>
<organism evidence="1 2">
    <name type="scientific">Lithospermum erythrorhizon</name>
    <name type="common">Purple gromwell</name>
    <name type="synonym">Lithospermum officinale var. erythrorhizon</name>
    <dbReference type="NCBI Taxonomy" id="34254"/>
    <lineage>
        <taxon>Eukaryota</taxon>
        <taxon>Viridiplantae</taxon>
        <taxon>Streptophyta</taxon>
        <taxon>Embryophyta</taxon>
        <taxon>Tracheophyta</taxon>
        <taxon>Spermatophyta</taxon>
        <taxon>Magnoliopsida</taxon>
        <taxon>eudicotyledons</taxon>
        <taxon>Gunneridae</taxon>
        <taxon>Pentapetalae</taxon>
        <taxon>asterids</taxon>
        <taxon>lamiids</taxon>
        <taxon>Boraginales</taxon>
        <taxon>Boraginaceae</taxon>
        <taxon>Boraginoideae</taxon>
        <taxon>Lithospermeae</taxon>
        <taxon>Lithospermum</taxon>
    </lineage>
</organism>
<proteinExistence type="predicted"/>
<sequence>MKSQIEDSDEVSYESIALMVKNFNRVFGKPNKWGYEEKGLNSVGRKRVVGGTTIVDGMQQPFRRIQVHEYEGYGHIQSECATFLKRGRHITTLGNSKVESATGKDDEEPKNDECWDWYSNRARQVPPGHDRSQTRLVYLELGQKNQ</sequence>
<keyword evidence="2" id="KW-1185">Reference proteome</keyword>
<dbReference type="Proteomes" id="UP001454036">
    <property type="component" value="Unassembled WGS sequence"/>
</dbReference>
<accession>A0AAV3Q6G6</accession>